<dbReference type="EMBL" id="VFOZ01000001">
    <property type="protein sequence ID" value="TQM00183.1"/>
    <property type="molecule type" value="Genomic_DNA"/>
</dbReference>
<reference evidence="2 3" key="1">
    <citation type="submission" date="2019-06" db="EMBL/GenBank/DDBJ databases">
        <title>Sequencing the genomes of 1000 actinobacteria strains.</title>
        <authorList>
            <person name="Klenk H.-P."/>
        </authorList>
    </citation>
    <scope>NUCLEOTIDE SEQUENCE [LARGE SCALE GENOMIC DNA]</scope>
    <source>
        <strain evidence="2 3">DSM 102200</strain>
    </source>
</reference>
<keyword evidence="2" id="KW-0808">Transferase</keyword>
<dbReference type="GO" id="GO:0016301">
    <property type="term" value="F:kinase activity"/>
    <property type="evidence" value="ECO:0007669"/>
    <property type="project" value="UniProtKB-KW"/>
</dbReference>
<dbReference type="OrthoDB" id="5490445at2"/>
<evidence type="ECO:0000313" key="3">
    <source>
        <dbReference type="Proteomes" id="UP000316096"/>
    </source>
</evidence>
<protein>
    <submittedName>
        <fullName evidence="2">Fructosamine-3-kinase</fullName>
    </submittedName>
</protein>
<dbReference type="AlphaFoldDB" id="A0A543CSU5"/>
<dbReference type="Pfam" id="PF01636">
    <property type="entry name" value="APH"/>
    <property type="match status" value="1"/>
</dbReference>
<gene>
    <name evidence="2" type="ORF">FB559_5890</name>
</gene>
<dbReference type="PANTHER" id="PTHR21310">
    <property type="entry name" value="AMINOGLYCOSIDE PHOSPHOTRANSFERASE-RELATED-RELATED"/>
    <property type="match status" value="1"/>
</dbReference>
<proteinExistence type="predicted"/>
<dbReference type="PANTHER" id="PTHR21310:SF15">
    <property type="entry name" value="AMINOGLYCOSIDE PHOSPHOTRANSFERASE DOMAIN-CONTAINING PROTEIN"/>
    <property type="match status" value="1"/>
</dbReference>
<dbReference type="InterPro" id="IPR011009">
    <property type="entry name" value="Kinase-like_dom_sf"/>
</dbReference>
<keyword evidence="2" id="KW-0418">Kinase</keyword>
<dbReference type="RefSeq" id="WP_141959550.1">
    <property type="nucleotide sequence ID" value="NZ_VFOZ01000001.1"/>
</dbReference>
<comment type="caution">
    <text evidence="2">The sequence shown here is derived from an EMBL/GenBank/DDBJ whole genome shotgun (WGS) entry which is preliminary data.</text>
</comment>
<dbReference type="Gene3D" id="3.90.1200.10">
    <property type="match status" value="1"/>
</dbReference>
<organism evidence="2 3">
    <name type="scientific">Actinoallomurus bryophytorum</name>
    <dbReference type="NCBI Taxonomy" id="1490222"/>
    <lineage>
        <taxon>Bacteria</taxon>
        <taxon>Bacillati</taxon>
        <taxon>Actinomycetota</taxon>
        <taxon>Actinomycetes</taxon>
        <taxon>Streptosporangiales</taxon>
        <taxon>Thermomonosporaceae</taxon>
        <taxon>Actinoallomurus</taxon>
    </lineage>
</organism>
<dbReference type="Proteomes" id="UP000316096">
    <property type="component" value="Unassembled WGS sequence"/>
</dbReference>
<accession>A0A543CSU5</accession>
<dbReference type="SUPFAM" id="SSF56112">
    <property type="entry name" value="Protein kinase-like (PK-like)"/>
    <property type="match status" value="1"/>
</dbReference>
<evidence type="ECO:0000259" key="1">
    <source>
        <dbReference type="Pfam" id="PF01636"/>
    </source>
</evidence>
<sequence>MDTEAALLTRILGATGVSPDQVAGFRRLEGGTFNTVHLGRLVDGTGLVLKLAPDPREPVLTYEEGILATEAMYYRLAAGCSGVSVPSLVHLDTGDAIVPGGFLVMSECPGTSWFELRTRLAEPERAEVRAELGRQVARLHTITGTGFGYPALSVGPLRPSWREAFADMVDAILADAGRFAVELPRPAARIRELFTAMAPVLDEVTVPVLVHFDMWDGNILVDPDAGRVGGVIDAERAFWGDPLAEFVSLALFTEIQDDHALVHGYRSAGGSLTFDDAALLRLSLYRAYLYLLMWVETAPRRYDEKHRARLRSLAFHPLAEILDTWSAQP</sequence>
<evidence type="ECO:0000313" key="2">
    <source>
        <dbReference type="EMBL" id="TQM00183.1"/>
    </source>
</evidence>
<dbReference type="InterPro" id="IPR051678">
    <property type="entry name" value="AGP_Transferase"/>
</dbReference>
<name>A0A543CSU5_9ACTN</name>
<dbReference type="InterPro" id="IPR002575">
    <property type="entry name" value="Aminoglycoside_PTrfase"/>
</dbReference>
<keyword evidence="3" id="KW-1185">Reference proteome</keyword>
<feature type="domain" description="Aminoglycoside phosphotransferase" evidence="1">
    <location>
        <begin position="26"/>
        <end position="270"/>
    </location>
</feature>